<gene>
    <name evidence="2" type="ORF">GCM10010971_26480</name>
</gene>
<feature type="transmembrane region" description="Helical" evidence="1">
    <location>
        <begin position="110"/>
        <end position="129"/>
    </location>
</feature>
<proteinExistence type="predicted"/>
<dbReference type="EMBL" id="BMLY01000004">
    <property type="protein sequence ID" value="GGP26829.1"/>
    <property type="molecule type" value="Genomic_DNA"/>
</dbReference>
<evidence type="ECO:0000256" key="1">
    <source>
        <dbReference type="SAM" id="Phobius"/>
    </source>
</evidence>
<keyword evidence="3" id="KW-1185">Reference proteome</keyword>
<evidence type="ECO:0000313" key="2">
    <source>
        <dbReference type="EMBL" id="GGP26829.1"/>
    </source>
</evidence>
<evidence type="ECO:0000313" key="3">
    <source>
        <dbReference type="Proteomes" id="UP000621859"/>
    </source>
</evidence>
<comment type="caution">
    <text evidence="2">The sequence shown here is derived from an EMBL/GenBank/DDBJ whole genome shotgun (WGS) entry which is preliminary data.</text>
</comment>
<keyword evidence="1" id="KW-1133">Transmembrane helix</keyword>
<protein>
    <submittedName>
        <fullName evidence="2">Uncharacterized protein</fullName>
    </submittedName>
</protein>
<name>A0ABQ2PNJ6_9NEIS</name>
<organism evidence="2 3">
    <name type="scientific">Silvimonas amylolytica</name>
    <dbReference type="NCBI Taxonomy" id="449663"/>
    <lineage>
        <taxon>Bacteria</taxon>
        <taxon>Pseudomonadati</taxon>
        <taxon>Pseudomonadota</taxon>
        <taxon>Betaproteobacteria</taxon>
        <taxon>Neisseriales</taxon>
        <taxon>Chitinibacteraceae</taxon>
        <taxon>Silvimonas</taxon>
    </lineage>
</organism>
<dbReference type="Proteomes" id="UP000621859">
    <property type="component" value="Unassembled WGS sequence"/>
</dbReference>
<sequence length="198" mass="22873">MRFDTRSQMNPEDLPFEYRLELELHWLRMLAAEVRDAGEGQISLNTFSERNRMQMIEMELAHRNLNTLLAQAYKTPVQTQLEDALGRIAHVERDLVETSEHHDGAPLTSFALYFIDYLLPILGLGILIAQQPKEFKLLGERCCEIFSKYTQLDPQEFIAYRAYWSACTEWREANGAGLADHLLRRASKYGLHAEITSP</sequence>
<keyword evidence="1" id="KW-0812">Transmembrane</keyword>
<reference evidence="3" key="1">
    <citation type="journal article" date="2019" name="Int. J. Syst. Evol. Microbiol.">
        <title>The Global Catalogue of Microorganisms (GCM) 10K type strain sequencing project: providing services to taxonomists for standard genome sequencing and annotation.</title>
        <authorList>
            <consortium name="The Broad Institute Genomics Platform"/>
            <consortium name="The Broad Institute Genome Sequencing Center for Infectious Disease"/>
            <person name="Wu L."/>
            <person name="Ma J."/>
        </authorList>
    </citation>
    <scope>NUCLEOTIDE SEQUENCE [LARGE SCALE GENOMIC DNA]</scope>
    <source>
        <strain evidence="3">CGMCC 1.8860</strain>
    </source>
</reference>
<keyword evidence="1" id="KW-0472">Membrane</keyword>
<accession>A0ABQ2PNJ6</accession>